<reference evidence="6" key="1">
    <citation type="submission" date="2022-07" db="EMBL/GenBank/DDBJ databases">
        <title>Genome Sequence of Xylaria arbuscula.</title>
        <authorList>
            <person name="Buettner E."/>
        </authorList>
    </citation>
    <scope>NUCLEOTIDE SEQUENCE</scope>
    <source>
        <strain evidence="6">VT107</strain>
    </source>
</reference>
<gene>
    <name evidence="6" type="ORF">NPX13_g4971</name>
</gene>
<organism evidence="6 7">
    <name type="scientific">Xylaria arbuscula</name>
    <dbReference type="NCBI Taxonomy" id="114810"/>
    <lineage>
        <taxon>Eukaryota</taxon>
        <taxon>Fungi</taxon>
        <taxon>Dikarya</taxon>
        <taxon>Ascomycota</taxon>
        <taxon>Pezizomycotina</taxon>
        <taxon>Sordariomycetes</taxon>
        <taxon>Xylariomycetidae</taxon>
        <taxon>Xylariales</taxon>
        <taxon>Xylariaceae</taxon>
        <taxon>Xylaria</taxon>
    </lineage>
</organism>
<evidence type="ECO:0000313" key="6">
    <source>
        <dbReference type="EMBL" id="KAJ3572669.1"/>
    </source>
</evidence>
<proteinExistence type="inferred from homology"/>
<name>A0A9W8NEI4_9PEZI</name>
<keyword evidence="3" id="KW-0378">Hydrolase</keyword>
<evidence type="ECO:0000256" key="3">
    <source>
        <dbReference type="ARBA" id="ARBA00022801"/>
    </source>
</evidence>
<dbReference type="Proteomes" id="UP001148614">
    <property type="component" value="Unassembled WGS sequence"/>
</dbReference>
<accession>A0A9W8NEI4</accession>
<keyword evidence="2" id="KW-0645">Protease</keyword>
<dbReference type="EMBL" id="JANPWZ010000746">
    <property type="protein sequence ID" value="KAJ3572669.1"/>
    <property type="molecule type" value="Genomic_DNA"/>
</dbReference>
<feature type="compositionally biased region" description="Polar residues" evidence="4">
    <location>
        <begin position="352"/>
        <end position="375"/>
    </location>
</feature>
<dbReference type="Gene3D" id="3.40.395.10">
    <property type="entry name" value="Adenoviral Proteinase, Chain A"/>
    <property type="match status" value="1"/>
</dbReference>
<dbReference type="SUPFAM" id="SSF54001">
    <property type="entry name" value="Cysteine proteinases"/>
    <property type="match status" value="1"/>
</dbReference>
<dbReference type="GO" id="GO:0019783">
    <property type="term" value="F:ubiquitin-like protein peptidase activity"/>
    <property type="evidence" value="ECO:0007669"/>
    <property type="project" value="UniProtKB-ARBA"/>
</dbReference>
<evidence type="ECO:0000256" key="4">
    <source>
        <dbReference type="SAM" id="MobiDB-lite"/>
    </source>
</evidence>
<evidence type="ECO:0000259" key="5">
    <source>
        <dbReference type="Pfam" id="PF02902"/>
    </source>
</evidence>
<comment type="caution">
    <text evidence="6">The sequence shown here is derived from an EMBL/GenBank/DDBJ whole genome shotgun (WGS) entry which is preliminary data.</text>
</comment>
<feature type="domain" description="Ubiquitin-like protease family profile" evidence="5">
    <location>
        <begin position="205"/>
        <end position="305"/>
    </location>
</feature>
<dbReference type="InterPro" id="IPR003653">
    <property type="entry name" value="Peptidase_C48_C"/>
</dbReference>
<evidence type="ECO:0000256" key="1">
    <source>
        <dbReference type="ARBA" id="ARBA00005234"/>
    </source>
</evidence>
<comment type="similarity">
    <text evidence="1">Belongs to the peptidase C48 family.</text>
</comment>
<dbReference type="VEuPathDB" id="FungiDB:F4678DRAFT_430464"/>
<feature type="region of interest" description="Disordered" evidence="4">
    <location>
        <begin position="352"/>
        <end position="418"/>
    </location>
</feature>
<sequence>MSSIPTTQHSSGDGSSDTSSVKLISSKALEDNYEAVKQRLQCLEEKCGWIRNTGHRVDGKDAITDWPQYLQQQKGYTVCTTGQPDLPGLVILEKVCATQLPICWELGRLTRRRRVSQDYDAWSRELAKCLEGFGVPIAQVKEPKDGLEAASNGASIHTGELYLSDAEIEAGLQFLVKGTPSAYLWPGILTGDNRRARAGDTELRKAMNIQSIRFVIAVVNTSCSHWSVLVFDKFKKVGYIWDSWSTGAEQRAHISRRHFLFMLYTTGMKERDLEKVRWRLAPVGEQCRDWTCGYHVLEAVRSFILERGLLCPRLSVIYSQVKNASPEEIEMAMVKNWILWAARCVGLMGRSNPSATPQAPSINPNNRLGSRSLNTEHAGKEPSVPALPLPRRPNHGTMTPPARQTTQSTPTSSAVRQGLSPSELVAFSNPWHRVDTTIHDPAKYLLYVAHKAKLDISREEAMRYLEIAKKDHHRAALGIIYKDTQWDLTKGAMFGFKNESMVSLSSYASALGLVGSLFKSPTDIYDWAEDKLKHRNYIQAVDLLYSMRRRYTSSLLN</sequence>
<protein>
    <recommendedName>
        <fullName evidence="5">Ubiquitin-like protease family profile domain-containing protein</fullName>
    </recommendedName>
</protein>
<dbReference type="GO" id="GO:0006508">
    <property type="term" value="P:proteolysis"/>
    <property type="evidence" value="ECO:0007669"/>
    <property type="project" value="UniProtKB-KW"/>
</dbReference>
<dbReference type="AlphaFoldDB" id="A0A9W8NEI4"/>
<evidence type="ECO:0000256" key="2">
    <source>
        <dbReference type="ARBA" id="ARBA00022670"/>
    </source>
</evidence>
<keyword evidence="7" id="KW-1185">Reference proteome</keyword>
<dbReference type="GO" id="GO:0008234">
    <property type="term" value="F:cysteine-type peptidase activity"/>
    <property type="evidence" value="ECO:0007669"/>
    <property type="project" value="InterPro"/>
</dbReference>
<evidence type="ECO:0000313" key="7">
    <source>
        <dbReference type="Proteomes" id="UP001148614"/>
    </source>
</evidence>
<dbReference type="Pfam" id="PF02902">
    <property type="entry name" value="Peptidase_C48"/>
    <property type="match status" value="1"/>
</dbReference>
<dbReference type="InterPro" id="IPR038765">
    <property type="entry name" value="Papain-like_cys_pep_sf"/>
</dbReference>
<feature type="compositionally biased region" description="Polar residues" evidence="4">
    <location>
        <begin position="402"/>
        <end position="415"/>
    </location>
</feature>